<accession>A0A7J6CM65</accession>
<dbReference type="AlphaFoldDB" id="A0A7J6CM65"/>
<dbReference type="PANTHER" id="PTHR23239:SF347">
    <property type="entry name" value="KERATIN 93-RELATED"/>
    <property type="match status" value="1"/>
</dbReference>
<gene>
    <name evidence="4" type="ORF">G5714_012029</name>
</gene>
<dbReference type="GO" id="GO:0005198">
    <property type="term" value="F:structural molecule activity"/>
    <property type="evidence" value="ECO:0007669"/>
    <property type="project" value="InterPro"/>
</dbReference>
<comment type="caution">
    <text evidence="4">The sequence shown here is derived from an EMBL/GenBank/DDBJ whole genome shotgun (WGS) entry which is preliminary data.</text>
</comment>
<evidence type="ECO:0000313" key="4">
    <source>
        <dbReference type="EMBL" id="KAF4107665.1"/>
    </source>
</evidence>
<keyword evidence="2" id="KW-0175">Coiled coil</keyword>
<dbReference type="Gene3D" id="1.20.5.1160">
    <property type="entry name" value="Vasodilator-stimulated phosphoprotein"/>
    <property type="match status" value="1"/>
</dbReference>
<dbReference type="PANTHER" id="PTHR23239">
    <property type="entry name" value="INTERMEDIATE FILAMENT"/>
    <property type="match status" value="1"/>
</dbReference>
<sequence>MFQIKNATTHNANILLQIDNSKLAADDFRIKYEHEVVMRQCVEADIANLRRLLDQTNLARCDLEMQLKGLEEELACI</sequence>
<protein>
    <recommendedName>
        <fullName evidence="3">IF rod domain-containing protein</fullName>
    </recommendedName>
</protein>
<name>A0A7J6CM65_9TELE</name>
<reference evidence="4 5" key="1">
    <citation type="submission" date="2020-04" db="EMBL/GenBank/DDBJ databases">
        <title>Chromosome-level genome assembly of a cyprinid fish Onychostoma macrolepis by integration of Nanopore Sequencing, Bionano and Hi-C technology.</title>
        <authorList>
            <person name="Wang D."/>
        </authorList>
    </citation>
    <scope>NUCLEOTIDE SEQUENCE [LARGE SCALE GENOMIC DNA]</scope>
    <source>
        <strain evidence="4">SWU-2019</strain>
        <tissue evidence="4">Muscle</tissue>
    </source>
</reference>
<evidence type="ECO:0000259" key="3">
    <source>
        <dbReference type="PROSITE" id="PS51842"/>
    </source>
</evidence>
<feature type="domain" description="IF rod" evidence="3">
    <location>
        <begin position="1"/>
        <end position="77"/>
    </location>
</feature>
<dbReference type="PROSITE" id="PS51842">
    <property type="entry name" value="IF_ROD_2"/>
    <property type="match status" value="1"/>
</dbReference>
<evidence type="ECO:0000313" key="5">
    <source>
        <dbReference type="Proteomes" id="UP000579812"/>
    </source>
</evidence>
<dbReference type="InterPro" id="IPR002957">
    <property type="entry name" value="Keratin_I"/>
</dbReference>
<evidence type="ECO:0000256" key="2">
    <source>
        <dbReference type="ARBA" id="ARBA00023054"/>
    </source>
</evidence>
<dbReference type="PRINTS" id="PR01248">
    <property type="entry name" value="TYPE1KERATIN"/>
</dbReference>
<dbReference type="Pfam" id="PF00038">
    <property type="entry name" value="Filament"/>
    <property type="match status" value="1"/>
</dbReference>
<proteinExistence type="predicted"/>
<organism evidence="4 5">
    <name type="scientific">Onychostoma macrolepis</name>
    <dbReference type="NCBI Taxonomy" id="369639"/>
    <lineage>
        <taxon>Eukaryota</taxon>
        <taxon>Metazoa</taxon>
        <taxon>Chordata</taxon>
        <taxon>Craniata</taxon>
        <taxon>Vertebrata</taxon>
        <taxon>Euteleostomi</taxon>
        <taxon>Actinopterygii</taxon>
        <taxon>Neopterygii</taxon>
        <taxon>Teleostei</taxon>
        <taxon>Ostariophysi</taxon>
        <taxon>Cypriniformes</taxon>
        <taxon>Cyprinidae</taxon>
        <taxon>Acrossocheilinae</taxon>
        <taxon>Onychostoma</taxon>
    </lineage>
</organism>
<keyword evidence="1" id="KW-0403">Intermediate filament</keyword>
<keyword evidence="5" id="KW-1185">Reference proteome</keyword>
<dbReference type="EMBL" id="JAAMOB010000011">
    <property type="protein sequence ID" value="KAF4107665.1"/>
    <property type="molecule type" value="Genomic_DNA"/>
</dbReference>
<dbReference type="GO" id="GO:0005882">
    <property type="term" value="C:intermediate filament"/>
    <property type="evidence" value="ECO:0007669"/>
    <property type="project" value="UniProtKB-KW"/>
</dbReference>
<dbReference type="Proteomes" id="UP000579812">
    <property type="component" value="Unassembled WGS sequence"/>
</dbReference>
<dbReference type="InterPro" id="IPR039008">
    <property type="entry name" value="IF_rod_dom"/>
</dbReference>
<evidence type="ECO:0000256" key="1">
    <source>
        <dbReference type="ARBA" id="ARBA00022754"/>
    </source>
</evidence>